<feature type="transmembrane region" description="Helical" evidence="1">
    <location>
        <begin position="29"/>
        <end position="46"/>
    </location>
</feature>
<reference evidence="2 3" key="1">
    <citation type="journal article" date="2012" name="J. Bacteriol.">
        <title>Genome sequence of the model hyperthermophilic archaeon Thermococcus litoralis NS-C.</title>
        <authorList>
            <person name="Gardner A.F."/>
            <person name="Kumar S."/>
            <person name="Perler F.B."/>
        </authorList>
    </citation>
    <scope>NUCLEOTIDE SEQUENCE [LARGE SCALE GENOMIC DNA]</scope>
    <source>
        <strain evidence="3">ATCC 51850 / DSM 5473 / JCM 8560 / NS-C</strain>
    </source>
</reference>
<dbReference type="PaxDb" id="523849-OCC_09174"/>
<keyword evidence="1" id="KW-0472">Membrane</keyword>
<evidence type="ECO:0000313" key="3">
    <source>
        <dbReference type="Proteomes" id="UP000015502"/>
    </source>
</evidence>
<dbReference type="Proteomes" id="UP000015502">
    <property type="component" value="Chromosome"/>
</dbReference>
<dbReference type="HOGENOM" id="CLU_2299485_0_0_2"/>
<evidence type="ECO:0000313" key="2">
    <source>
        <dbReference type="EMBL" id="EHR79555.1"/>
    </source>
</evidence>
<keyword evidence="3" id="KW-1185">Reference proteome</keyword>
<dbReference type="AlphaFoldDB" id="H3ZKF3"/>
<dbReference type="STRING" id="523849.OCC_09174"/>
<evidence type="ECO:0000256" key="1">
    <source>
        <dbReference type="SAM" id="Phobius"/>
    </source>
</evidence>
<dbReference type="GeneID" id="16549679"/>
<gene>
    <name evidence="2" type="ORF">OCC_09174</name>
</gene>
<proteinExistence type="predicted"/>
<keyword evidence="1" id="KW-1133">Transmembrane helix</keyword>
<name>H3ZKF3_THELN</name>
<organism evidence="2 3">
    <name type="scientific">Thermococcus litoralis (strain ATCC 51850 / DSM 5473 / JCM 8560 / NS-C)</name>
    <dbReference type="NCBI Taxonomy" id="523849"/>
    <lineage>
        <taxon>Archaea</taxon>
        <taxon>Methanobacteriati</taxon>
        <taxon>Methanobacteriota</taxon>
        <taxon>Thermococci</taxon>
        <taxon>Thermococcales</taxon>
        <taxon>Thermococcaceae</taxon>
        <taxon>Thermococcus</taxon>
    </lineage>
</organism>
<dbReference type="OrthoDB" id="98267at2157"/>
<dbReference type="RefSeq" id="WP_004066645.1">
    <property type="nucleotide sequence ID" value="NC_022084.1"/>
</dbReference>
<feature type="transmembrane region" description="Helical" evidence="1">
    <location>
        <begin position="53"/>
        <end position="69"/>
    </location>
</feature>
<accession>H3ZKF3</accession>
<dbReference type="KEGG" id="tlt:OCC_09174"/>
<dbReference type="EMBL" id="CP006670">
    <property type="protein sequence ID" value="EHR79555.1"/>
    <property type="molecule type" value="Genomic_DNA"/>
</dbReference>
<keyword evidence="1" id="KW-0812">Transmembrane</keyword>
<sequence length="100" mass="10931">MKTDNSLFLVSIFGVLLGGVALLSGYAKYPLVILYFMLVLVLLPAILKKNLPISTAGILLSILLVYFAVESIKGLSASTLLLVAFELGLIGMYIEIIWRR</sequence>
<feature type="transmembrane region" description="Helical" evidence="1">
    <location>
        <begin position="7"/>
        <end position="23"/>
    </location>
</feature>
<feature type="transmembrane region" description="Helical" evidence="1">
    <location>
        <begin position="75"/>
        <end position="98"/>
    </location>
</feature>
<protein>
    <submittedName>
        <fullName evidence="2">Uncharacterized protein</fullName>
    </submittedName>
</protein>